<evidence type="ECO:0000256" key="1">
    <source>
        <dbReference type="SAM" id="MobiDB-lite"/>
    </source>
</evidence>
<proteinExistence type="predicted"/>
<keyword evidence="3" id="KW-1185">Reference proteome</keyword>
<evidence type="ECO:0000313" key="2">
    <source>
        <dbReference type="EMBL" id="POM22958.1"/>
    </source>
</evidence>
<dbReference type="InterPro" id="IPR025358">
    <property type="entry name" value="DUF4262"/>
</dbReference>
<accession>A0A2P4UD30</accession>
<name>A0A2P4UD30_9ACTN</name>
<reference evidence="2 3" key="1">
    <citation type="journal article" date="2017" name="Chemistry">
        <title>Isolation, Biosynthesis and Chemical Modifications of Rubterolones A-F: Rare Tropolone Alkaloids from Actinomadura sp. 5-2.</title>
        <authorList>
            <person name="Guo H."/>
            <person name="Benndorf R."/>
            <person name="Leichnitz D."/>
            <person name="Klassen J.L."/>
            <person name="Vollmers J."/>
            <person name="Gorls H."/>
            <person name="Steinacker M."/>
            <person name="Weigel C."/>
            <person name="Dahse H.M."/>
            <person name="Kaster A.K."/>
            <person name="de Beer Z.W."/>
            <person name="Poulsen M."/>
            <person name="Beemelmanns C."/>
        </authorList>
    </citation>
    <scope>NUCLEOTIDE SEQUENCE [LARGE SCALE GENOMIC DNA]</scope>
    <source>
        <strain evidence="2 3">5-2</strain>
    </source>
</reference>
<evidence type="ECO:0000313" key="3">
    <source>
        <dbReference type="Proteomes" id="UP000242367"/>
    </source>
</evidence>
<dbReference type="AlphaFoldDB" id="A0A2P4UD30"/>
<gene>
    <name evidence="2" type="ORF">BTM25_51640</name>
</gene>
<sequence>MSPGGPPCNCVLCHDYGDRHRMDTFLLRTIVHISEYGWSVVLVQPERDRPGWAYTIGLWHSHRAPELAMFGADVYETEEILNTLGRASAAGAGPLDGERRPETVRGHDAVFRSVDARWYRPLFPGAVSFHRRPPLPFLQLVWPDDANAFPWDPDGKRTTQPWTWLPPAHHPPSPWLPR</sequence>
<evidence type="ECO:0008006" key="4">
    <source>
        <dbReference type="Google" id="ProtNLM"/>
    </source>
</evidence>
<dbReference type="EMBL" id="MTBP01000004">
    <property type="protein sequence ID" value="POM22958.1"/>
    <property type="molecule type" value="Genomic_DNA"/>
</dbReference>
<dbReference type="Proteomes" id="UP000242367">
    <property type="component" value="Unassembled WGS sequence"/>
</dbReference>
<feature type="compositionally biased region" description="Pro residues" evidence="1">
    <location>
        <begin position="168"/>
        <end position="178"/>
    </location>
</feature>
<dbReference type="RefSeq" id="WP_103565628.1">
    <property type="nucleotide sequence ID" value="NZ_MTBP01000004.1"/>
</dbReference>
<protein>
    <recommendedName>
        <fullName evidence="4">DUF4262 domain-containing protein</fullName>
    </recommendedName>
</protein>
<organism evidence="2 3">
    <name type="scientific">Actinomadura rubteroloni</name>
    <dbReference type="NCBI Taxonomy" id="1926885"/>
    <lineage>
        <taxon>Bacteria</taxon>
        <taxon>Bacillati</taxon>
        <taxon>Actinomycetota</taxon>
        <taxon>Actinomycetes</taxon>
        <taxon>Streptosporangiales</taxon>
        <taxon>Thermomonosporaceae</taxon>
        <taxon>Actinomadura</taxon>
    </lineage>
</organism>
<comment type="caution">
    <text evidence="2">The sequence shown here is derived from an EMBL/GenBank/DDBJ whole genome shotgun (WGS) entry which is preliminary data.</text>
</comment>
<dbReference type="Pfam" id="PF14081">
    <property type="entry name" value="DUF4262"/>
    <property type="match status" value="1"/>
</dbReference>
<feature type="region of interest" description="Disordered" evidence="1">
    <location>
        <begin position="159"/>
        <end position="178"/>
    </location>
</feature>